<evidence type="ECO:0000313" key="2">
    <source>
        <dbReference type="EMBL" id="KYG11241.1"/>
    </source>
</evidence>
<comment type="caution">
    <text evidence="2">The sequence shown here is derived from an EMBL/GenBank/DDBJ whole genome shotgun (WGS) entry which is preliminary data.</text>
</comment>
<name>A0A150U2Q4_SORCE</name>
<feature type="region of interest" description="Disordered" evidence="1">
    <location>
        <begin position="49"/>
        <end position="114"/>
    </location>
</feature>
<gene>
    <name evidence="2" type="ORF">BE21_08220</name>
</gene>
<feature type="region of interest" description="Disordered" evidence="1">
    <location>
        <begin position="156"/>
        <end position="179"/>
    </location>
</feature>
<sequence>MTSDRCTICRLPEANRSAIEAAHSTALPAANPDEALLDMASEHRVSRLTLQRHRTHARAGQVEQAEKSPDEPAPLKPTPTRARVRPVEPAAVEADTAPPSDDAPSQMLPESSLERVSLMAEQALLNAIEVAADPEVTPARLREIQAESRQWEALRAKLRGDAGKMPPQHDPDRASGRVK</sequence>
<dbReference type="EMBL" id="JEME01000088">
    <property type="protein sequence ID" value="KYG11241.1"/>
    <property type="molecule type" value="Genomic_DNA"/>
</dbReference>
<protein>
    <submittedName>
        <fullName evidence="2">Uncharacterized protein</fullName>
    </submittedName>
</protein>
<reference evidence="2 3" key="1">
    <citation type="submission" date="2014-02" db="EMBL/GenBank/DDBJ databases">
        <title>The small core and large imbalanced accessory genome model reveals a collaborative survival strategy of Sorangium cellulosum strains in nature.</title>
        <authorList>
            <person name="Han K."/>
            <person name="Peng R."/>
            <person name="Blom J."/>
            <person name="Li Y.-Z."/>
        </authorList>
    </citation>
    <scope>NUCLEOTIDE SEQUENCE [LARGE SCALE GENOMIC DNA]</scope>
    <source>
        <strain evidence="2 3">So0007-03</strain>
    </source>
</reference>
<accession>A0A150U2Q4</accession>
<dbReference type="AlphaFoldDB" id="A0A150U2Q4"/>
<dbReference type="Proteomes" id="UP000075502">
    <property type="component" value="Unassembled WGS sequence"/>
</dbReference>
<evidence type="ECO:0000313" key="3">
    <source>
        <dbReference type="Proteomes" id="UP000075502"/>
    </source>
</evidence>
<organism evidence="2 3">
    <name type="scientific">Sorangium cellulosum</name>
    <name type="common">Polyangium cellulosum</name>
    <dbReference type="NCBI Taxonomy" id="56"/>
    <lineage>
        <taxon>Bacteria</taxon>
        <taxon>Pseudomonadati</taxon>
        <taxon>Myxococcota</taxon>
        <taxon>Polyangia</taxon>
        <taxon>Polyangiales</taxon>
        <taxon>Polyangiaceae</taxon>
        <taxon>Sorangium</taxon>
    </lineage>
</organism>
<proteinExistence type="predicted"/>
<evidence type="ECO:0000256" key="1">
    <source>
        <dbReference type="SAM" id="MobiDB-lite"/>
    </source>
</evidence>